<comment type="subcellular location">
    <subcellularLocation>
        <location evidence="1">Cell membrane</location>
        <topology evidence="1">Multi-pass membrane protein</topology>
    </subcellularLocation>
</comment>
<keyword evidence="5 6" id="KW-0472">Membrane</keyword>
<keyword evidence="3 6" id="KW-0812">Transmembrane</keyword>
<feature type="transmembrane region" description="Helical" evidence="6">
    <location>
        <begin position="378"/>
        <end position="398"/>
    </location>
</feature>
<feature type="transmembrane region" description="Helical" evidence="6">
    <location>
        <begin position="410"/>
        <end position="427"/>
    </location>
</feature>
<evidence type="ECO:0000256" key="2">
    <source>
        <dbReference type="ARBA" id="ARBA00022475"/>
    </source>
</evidence>
<protein>
    <submittedName>
        <fullName evidence="7">Lipopolysaccharide biosynthesis protein</fullName>
    </submittedName>
</protein>
<feature type="transmembrane region" description="Helical" evidence="6">
    <location>
        <begin position="319"/>
        <end position="338"/>
    </location>
</feature>
<gene>
    <name evidence="7" type="ORF">RQP18_03425</name>
</gene>
<evidence type="ECO:0000313" key="7">
    <source>
        <dbReference type="EMBL" id="WZX30247.1"/>
    </source>
</evidence>
<name>A0ABZ3CLK2_9STAP</name>
<evidence type="ECO:0000256" key="4">
    <source>
        <dbReference type="ARBA" id="ARBA00022989"/>
    </source>
</evidence>
<feature type="transmembrane region" description="Helical" evidence="6">
    <location>
        <begin position="287"/>
        <end position="307"/>
    </location>
</feature>
<evidence type="ECO:0000313" key="8">
    <source>
        <dbReference type="Proteomes" id="UP001455384"/>
    </source>
</evidence>
<dbReference type="RefSeq" id="WP_342388766.1">
    <property type="nucleotide sequence ID" value="NZ_CP138333.2"/>
</dbReference>
<dbReference type="PANTHER" id="PTHR30250">
    <property type="entry name" value="PST FAMILY PREDICTED COLANIC ACID TRANSPORTER"/>
    <property type="match status" value="1"/>
</dbReference>
<feature type="transmembrane region" description="Helical" evidence="6">
    <location>
        <begin position="350"/>
        <end position="372"/>
    </location>
</feature>
<dbReference type="PANTHER" id="PTHR30250:SF11">
    <property type="entry name" value="O-ANTIGEN TRANSPORTER-RELATED"/>
    <property type="match status" value="1"/>
</dbReference>
<accession>A0ABZ3CLK2</accession>
<feature type="transmembrane region" description="Helical" evidence="6">
    <location>
        <begin position="75"/>
        <end position="102"/>
    </location>
</feature>
<evidence type="ECO:0000256" key="5">
    <source>
        <dbReference type="ARBA" id="ARBA00023136"/>
    </source>
</evidence>
<evidence type="ECO:0000256" key="3">
    <source>
        <dbReference type="ARBA" id="ARBA00022692"/>
    </source>
</evidence>
<feature type="transmembrane region" description="Helical" evidence="6">
    <location>
        <begin position="108"/>
        <end position="132"/>
    </location>
</feature>
<feature type="transmembrane region" description="Helical" evidence="6">
    <location>
        <begin position="243"/>
        <end position="266"/>
    </location>
</feature>
<dbReference type="Proteomes" id="UP001455384">
    <property type="component" value="Chromosome"/>
</dbReference>
<feature type="transmembrane region" description="Helical" evidence="6">
    <location>
        <begin position="35"/>
        <end position="54"/>
    </location>
</feature>
<feature type="transmembrane region" description="Helical" evidence="6">
    <location>
        <begin position="12"/>
        <end position="29"/>
    </location>
</feature>
<organism evidence="7 8">
    <name type="scientific">Salinicoccus bachuensis</name>
    <dbReference type="NCBI Taxonomy" id="3136731"/>
    <lineage>
        <taxon>Bacteria</taxon>
        <taxon>Bacillati</taxon>
        <taxon>Bacillota</taxon>
        <taxon>Bacilli</taxon>
        <taxon>Bacillales</taxon>
        <taxon>Staphylococcaceae</taxon>
        <taxon>Salinicoccus</taxon>
    </lineage>
</organism>
<reference evidence="8" key="1">
    <citation type="submission" date="2023-10" db="EMBL/GenBank/DDBJ databases">
        <title>Genome analysis and identification of Salinococcus sp. Bachu38 nov., a PGPR from the rhizosphere of Tamarix.</title>
        <authorList>
            <person name="Liang Z."/>
            <person name="Zhang X."/>
            <person name="Jia J."/>
            <person name="Chen X."/>
            <person name="Wang Y."/>
            <person name="Wang Q."/>
            <person name="Wang R."/>
        </authorList>
    </citation>
    <scope>NUCLEOTIDE SEQUENCE [LARGE SCALE GENOMIC DNA]</scope>
    <source>
        <strain evidence="8">Bachu38</strain>
    </source>
</reference>
<proteinExistence type="predicted"/>
<feature type="transmembrane region" description="Helical" evidence="6">
    <location>
        <begin position="433"/>
        <end position="454"/>
    </location>
</feature>
<keyword evidence="8" id="KW-1185">Reference proteome</keyword>
<feature type="transmembrane region" description="Helical" evidence="6">
    <location>
        <begin position="212"/>
        <end position="231"/>
    </location>
</feature>
<evidence type="ECO:0000256" key="1">
    <source>
        <dbReference type="ARBA" id="ARBA00004651"/>
    </source>
</evidence>
<feature type="transmembrane region" description="Helical" evidence="6">
    <location>
        <begin position="170"/>
        <end position="191"/>
    </location>
</feature>
<feature type="transmembrane region" description="Helical" evidence="6">
    <location>
        <begin position="144"/>
        <end position="164"/>
    </location>
</feature>
<keyword evidence="4 6" id="KW-1133">Transmembrane helix</keyword>
<sequence length="462" mass="53855">MRDILRVSGGNVLFLALSIIMTLFLPFILSVEDFGYWQLFYFYSSFSGLLMFGFNDGIHLRFAGVSENELKNIPVGNYFIFNLLFAGILTILFLIVIMIIDIDTQRKIVFFSLGIYLWLFNINSFFNHVYLITMQFKKYSFLKYAQRLLFLILLIVNILTINIFNYKSVIFLYGGAICLLILLNIYLNYSILFKHKYGTTIKDIVTNFKRGLPLTIAAIISMLLVGYPRIIVDNNFSIEIFSVYSLASSMLSMLITVILSISTVLYPKLKKKSKNDIGIIMHKATSIIAPVLIISFLSYFVFVIIIRNFLQQYISILDFIHFIMPLVYFQALFNIIIVNLFKIYDLEKNLFITNSMGLIFNILITYFVFSIYESLEVIALVSTITYGIFFLVSLVYVSNLTQWDYKKHHLWADYIYMVIFIIAIELFHEYITFVVILISTIIYALYILIIKKYYLLFIGGRE</sequence>
<dbReference type="InterPro" id="IPR050833">
    <property type="entry name" value="Poly_Biosynth_Transport"/>
</dbReference>
<evidence type="ECO:0000256" key="6">
    <source>
        <dbReference type="SAM" id="Phobius"/>
    </source>
</evidence>
<dbReference type="EMBL" id="CP138333">
    <property type="protein sequence ID" value="WZX30247.1"/>
    <property type="molecule type" value="Genomic_DNA"/>
</dbReference>
<keyword evidence="2" id="KW-1003">Cell membrane</keyword>